<evidence type="ECO:0000313" key="4">
    <source>
        <dbReference type="Proteomes" id="UP000044602"/>
    </source>
</evidence>
<dbReference type="EMBL" id="CVQH01016335">
    <property type="protein sequence ID" value="CRK23789.1"/>
    <property type="molecule type" value="Genomic_DNA"/>
</dbReference>
<evidence type="ECO:0000256" key="1">
    <source>
        <dbReference type="SAM" id="MobiDB-lite"/>
    </source>
</evidence>
<gene>
    <name evidence="3" type="ORF">BN1708_013798</name>
</gene>
<feature type="domain" description="GPI inositol-deacylase winged helix" evidence="2">
    <location>
        <begin position="993"/>
        <end position="1076"/>
    </location>
</feature>
<feature type="compositionally biased region" description="Basic and acidic residues" evidence="1">
    <location>
        <begin position="834"/>
        <end position="847"/>
    </location>
</feature>
<keyword evidence="4" id="KW-1185">Reference proteome</keyword>
<dbReference type="InterPro" id="IPR019183">
    <property type="entry name" value="NAA25_NatB_aux_su"/>
</dbReference>
<feature type="region of interest" description="Disordered" evidence="1">
    <location>
        <begin position="1240"/>
        <end position="1300"/>
    </location>
</feature>
<name>A0A0G4LPD6_VERLO</name>
<sequence>MSWNRPQLKSGVDLQLQSAFHEGQWASVIRLAEKRLRTFNDPYYEIVKICAESNLDSPLERSAGIIAVQRLVKDGTVIKDVDTLDLLEWAIGSLQDESEFPHTLGPLKVRCVKASPKDRNAGVRCLESCLLHWDLVSAQQIAAILDRSFPHDRIFFFWNVVITYLLCVCIPHRPCLYAPSDLFQLSDQCTPDKKKLYGMLALKQIQRASQTAGTDTDRSIKTEEEILLLYRILESHGSDAEWKAALDHPHFGPVQQLRLGRKDLFLRALRVSKQREDWSTVYRLCKDCLTASDDGPGVKLLACDWNVWQDFLAAAGQLKQARPEVISEIVFLLDQFSASETVRPIYLRNILLARVAASFQLGTSGPANNDAFLTRSEELQRYIESQCSSPACFDDIKRFVEQLDPEEMKNLAFEYVPQLAERQQDPLHTAVVKTLAYQLQYLILTAPNLVVQVPVGADAKPRWRSAINGVEGESETCSERFQGVAESAASLYRALVDSIGSSDGQDPDCVPELAILTATALIKLSGLRADRSNHLPSPLHVAQSDRILQAALILEYQLTRTPKHSRVTLLLVRIHLILGTISRAKELWATMDVKRTIIDSLSPYFLDRLSTLSPASVLPVPNRPQQAMTYGLKAYYGTSLKLRMPRRLADAFQSESYSSILEIPVFIDRLRISCTMAMGYIEELRATRALGHKSTPISEEDYINEITPATQLTEVIDYGSVPNLHVSTAQPVYEALQIGPSPSNARTHLAIVAEKYFEVLSYKPPSAYKPANPSQATAAIVYATRQEAAKNTICILDGLDECEMELRGRLMRQITASFSKAESAEATSASAKSSGEKAEADLGDINKRRSKPRRPKLKVFVTSRPENQLKIAFQSNANRSKAGGVESDGNCALIRLRGEDETDAISADINRVIRSKVDELIHQGLPFQLLQTVQAELVERADRTFLWVSLILDLLEQKVEAGASQRELDELLRNKDIFRIYRELLQLRSESPRARKMLQIILGATRPLTVDELSIALAVEPEPDKPRRGSRTLDDVEYELAYPFENHIKSLCGHFIRIIRERIYLVHETAREFLLTIESETGSAATSRRPSASGTDTPPSLSNIMPSESSPAQLAFQHSFSLANAHRLLLGICTTYIYCLGRPSRCATTGSASKKTEVFLDYAAKYWTVHFHQTMQSRRMASLNMEYHQNLCHPLFPGFKTWVGAFWFPNLAPVVPDSEEGQDYYIELFQLYHPGEERDHLHSQSDFLGGQLDESDDSDVEGALDMFGAGEKEAPSKLPPTDVVPVQKQNDHRDRSADRHRTARLLDAAVSNPTSLRTNLFPLEVDKSGHVSLAFQDWLHNGPKGSRRV</sequence>
<reference evidence="3 4" key="1">
    <citation type="submission" date="2015-05" db="EMBL/GenBank/DDBJ databases">
        <authorList>
            <person name="Wang D.B."/>
            <person name="Wang M."/>
        </authorList>
    </citation>
    <scope>NUCLEOTIDE SEQUENCE [LARGE SCALE GENOMIC DNA]</scope>
    <source>
        <strain evidence="3">VL1</strain>
    </source>
</reference>
<feature type="region of interest" description="Disordered" evidence="1">
    <location>
        <begin position="1084"/>
        <end position="1104"/>
    </location>
</feature>
<proteinExistence type="predicted"/>
<evidence type="ECO:0000313" key="3">
    <source>
        <dbReference type="EMBL" id="CRK23789.1"/>
    </source>
</evidence>
<protein>
    <recommendedName>
        <fullName evidence="2">GPI inositol-deacylase winged helix domain-containing protein</fullName>
    </recommendedName>
</protein>
<feature type="compositionally biased region" description="Basic and acidic residues" evidence="1">
    <location>
        <begin position="1289"/>
        <end position="1300"/>
    </location>
</feature>
<dbReference type="Proteomes" id="UP000044602">
    <property type="component" value="Unassembled WGS sequence"/>
</dbReference>
<dbReference type="PANTHER" id="PTHR10039">
    <property type="entry name" value="AMELOGENIN"/>
    <property type="match status" value="1"/>
</dbReference>
<dbReference type="PANTHER" id="PTHR10039:SF14">
    <property type="entry name" value="NACHT DOMAIN-CONTAINING PROTEIN"/>
    <property type="match status" value="1"/>
</dbReference>
<dbReference type="STRING" id="100787.A0A0G4LPD6"/>
<organism evidence="3 4">
    <name type="scientific">Verticillium longisporum</name>
    <name type="common">Verticillium dahliae var. longisporum</name>
    <dbReference type="NCBI Taxonomy" id="100787"/>
    <lineage>
        <taxon>Eukaryota</taxon>
        <taxon>Fungi</taxon>
        <taxon>Dikarya</taxon>
        <taxon>Ascomycota</taxon>
        <taxon>Pezizomycotina</taxon>
        <taxon>Sordariomycetes</taxon>
        <taxon>Hypocreomycetidae</taxon>
        <taxon>Glomerellales</taxon>
        <taxon>Plectosphaerellaceae</taxon>
        <taxon>Verticillium</taxon>
    </lineage>
</organism>
<feature type="compositionally biased region" description="Low complexity" evidence="1">
    <location>
        <begin position="822"/>
        <end position="833"/>
    </location>
</feature>
<accession>A0A0G4LPD6</accession>
<dbReference type="Pfam" id="PF09797">
    <property type="entry name" value="NatB_MDM20"/>
    <property type="match status" value="1"/>
</dbReference>
<dbReference type="Pfam" id="PF22939">
    <property type="entry name" value="WHD_GPIID"/>
    <property type="match status" value="1"/>
</dbReference>
<feature type="compositionally biased region" description="Acidic residues" evidence="1">
    <location>
        <begin position="1253"/>
        <end position="1262"/>
    </location>
</feature>
<dbReference type="InterPro" id="IPR054471">
    <property type="entry name" value="GPIID_WHD"/>
</dbReference>
<feature type="region of interest" description="Disordered" evidence="1">
    <location>
        <begin position="822"/>
        <end position="849"/>
    </location>
</feature>
<evidence type="ECO:0000259" key="2">
    <source>
        <dbReference type="Pfam" id="PF22939"/>
    </source>
</evidence>